<sequence>MRKYCILATTVRKMILHLQCVSQTRRMKLNHKYVARESNRFKAMTILSTFSEYFTHLRFRALREIGRWLFFRYFAHQLEHHNSRPRSSAASHQNIHILSTVQSRCRSGTITHYLQTQLATNQCASQVDNCLRFDTARWVSVQTKLSRFISVSQIQVTRDLNELSYKFISDV</sequence>
<keyword evidence="3" id="KW-1185">Reference proteome</keyword>
<reference evidence="2 3" key="2">
    <citation type="submission" date="2024-07" db="EMBL/GenBank/DDBJ databases">
        <authorList>
            <person name="Akdeniz Z."/>
        </authorList>
    </citation>
    <scope>NUCLEOTIDE SEQUENCE [LARGE SCALE GENOMIC DNA]</scope>
</reference>
<name>A0AA86RMP4_9EUKA</name>
<reference evidence="1" key="1">
    <citation type="submission" date="2023-06" db="EMBL/GenBank/DDBJ databases">
        <authorList>
            <person name="Kurt Z."/>
        </authorList>
    </citation>
    <scope>NUCLEOTIDE SEQUENCE</scope>
</reference>
<dbReference type="AlphaFoldDB" id="A0AA86RMP4"/>
<evidence type="ECO:0000313" key="2">
    <source>
        <dbReference type="EMBL" id="CAL6080658.1"/>
    </source>
</evidence>
<evidence type="ECO:0000313" key="3">
    <source>
        <dbReference type="Proteomes" id="UP001642409"/>
    </source>
</evidence>
<dbReference type="EMBL" id="CAXDID020000347">
    <property type="protein sequence ID" value="CAL6080658.1"/>
    <property type="molecule type" value="Genomic_DNA"/>
</dbReference>
<organism evidence="1">
    <name type="scientific">Hexamita inflata</name>
    <dbReference type="NCBI Taxonomy" id="28002"/>
    <lineage>
        <taxon>Eukaryota</taxon>
        <taxon>Metamonada</taxon>
        <taxon>Diplomonadida</taxon>
        <taxon>Hexamitidae</taxon>
        <taxon>Hexamitinae</taxon>
        <taxon>Hexamita</taxon>
    </lineage>
</organism>
<comment type="caution">
    <text evidence="1">The sequence shown here is derived from an EMBL/GenBank/DDBJ whole genome shotgun (WGS) entry which is preliminary data.</text>
</comment>
<dbReference type="Proteomes" id="UP001642409">
    <property type="component" value="Unassembled WGS sequence"/>
</dbReference>
<accession>A0AA86RMP4</accession>
<gene>
    <name evidence="2" type="ORF">HINF_LOCUS59973</name>
    <name evidence="1" type="ORF">HINF_LOCUS62347</name>
</gene>
<proteinExistence type="predicted"/>
<evidence type="ECO:0000313" key="1">
    <source>
        <dbReference type="EMBL" id="CAI9974702.1"/>
    </source>
</evidence>
<dbReference type="EMBL" id="CATOUU010001153">
    <property type="protein sequence ID" value="CAI9974702.1"/>
    <property type="molecule type" value="Genomic_DNA"/>
</dbReference>
<protein>
    <submittedName>
        <fullName evidence="2">Hypothetical_protein</fullName>
    </submittedName>
</protein>